<reference evidence="3" key="1">
    <citation type="journal article" date="2014" name="PLoS ONE">
        <title>Transcriptome-Based Identification of ABC Transporters in the Western Tarnished Plant Bug Lygus hesperus.</title>
        <authorList>
            <person name="Hull J.J."/>
            <person name="Chaney K."/>
            <person name="Geib S.M."/>
            <person name="Fabrick J.A."/>
            <person name="Brent C.S."/>
            <person name="Walsh D."/>
            <person name="Lavine L.C."/>
        </authorList>
    </citation>
    <scope>NUCLEOTIDE SEQUENCE</scope>
</reference>
<dbReference type="EMBL" id="GBHO01004857">
    <property type="protein sequence ID" value="JAG38747.1"/>
    <property type="molecule type" value="Transcribed_RNA"/>
</dbReference>
<dbReference type="EMBL" id="GDHC01010504">
    <property type="protein sequence ID" value="JAQ08125.1"/>
    <property type="molecule type" value="Transcribed_RNA"/>
</dbReference>
<name>A0A0A9WEA9_LYGHE</name>
<organism evidence="3">
    <name type="scientific">Lygus hesperus</name>
    <name type="common">Western plant bug</name>
    <dbReference type="NCBI Taxonomy" id="30085"/>
    <lineage>
        <taxon>Eukaryota</taxon>
        <taxon>Metazoa</taxon>
        <taxon>Ecdysozoa</taxon>
        <taxon>Arthropoda</taxon>
        <taxon>Hexapoda</taxon>
        <taxon>Insecta</taxon>
        <taxon>Pterygota</taxon>
        <taxon>Neoptera</taxon>
        <taxon>Paraneoptera</taxon>
        <taxon>Hemiptera</taxon>
        <taxon>Heteroptera</taxon>
        <taxon>Panheteroptera</taxon>
        <taxon>Cimicomorpha</taxon>
        <taxon>Miridae</taxon>
        <taxon>Mirini</taxon>
        <taxon>Lygus</taxon>
    </lineage>
</organism>
<evidence type="ECO:0000313" key="5">
    <source>
        <dbReference type="EMBL" id="JAG38744.1"/>
    </source>
</evidence>
<comment type="caution">
    <text evidence="1">Lacks conserved residue(s) required for the propagation of feature annotation.</text>
</comment>
<dbReference type="AlphaFoldDB" id="A0A0A9WEA9"/>
<evidence type="ECO:0000313" key="6">
    <source>
        <dbReference type="EMBL" id="JAG38747.1"/>
    </source>
</evidence>
<proteinExistence type="predicted"/>
<dbReference type="EMBL" id="GBHO01038746">
    <property type="protein sequence ID" value="JAG04858.1"/>
    <property type="molecule type" value="Transcribed_RNA"/>
</dbReference>
<evidence type="ECO:0000313" key="4">
    <source>
        <dbReference type="EMBL" id="JAG38743.1"/>
    </source>
</evidence>
<gene>
    <name evidence="3" type="primary">Adam15_2</name>
    <name evidence="5" type="synonym">Adam15_0</name>
    <name evidence="4" type="synonym">Adam15_1</name>
    <name evidence="6" type="synonym">Adam15_3</name>
    <name evidence="4" type="ORF">CM83_27401</name>
    <name evidence="5" type="ORF">CM83_27407</name>
    <name evidence="6" type="ORF">CM83_27411</name>
    <name evidence="3" type="ORF">CM83_27416</name>
    <name evidence="7" type="ORF">g.18569</name>
</gene>
<dbReference type="EMBL" id="GBHO01004861">
    <property type="protein sequence ID" value="JAG38743.1"/>
    <property type="molecule type" value="Transcribed_RNA"/>
</dbReference>
<accession>A0A0A9WEA9</accession>
<reference evidence="3" key="2">
    <citation type="submission" date="2014-07" db="EMBL/GenBank/DDBJ databases">
        <authorList>
            <person name="Hull J."/>
        </authorList>
    </citation>
    <scope>NUCLEOTIDE SEQUENCE</scope>
</reference>
<dbReference type="SMART" id="SM00050">
    <property type="entry name" value="DISIN"/>
    <property type="match status" value="1"/>
</dbReference>
<dbReference type="InterPro" id="IPR001762">
    <property type="entry name" value="Disintegrin_dom"/>
</dbReference>
<dbReference type="PROSITE" id="PS50214">
    <property type="entry name" value="DISINTEGRIN_2"/>
    <property type="match status" value="1"/>
</dbReference>
<keyword evidence="3" id="KW-0401">Integrin</keyword>
<dbReference type="GO" id="GO:0007229">
    <property type="term" value="P:integrin-mediated signaling pathway"/>
    <property type="evidence" value="ECO:0007669"/>
    <property type="project" value="UniProtKB-KW"/>
</dbReference>
<feature type="domain" description="Disintegrin" evidence="2">
    <location>
        <begin position="60"/>
        <end position="143"/>
    </location>
</feature>
<evidence type="ECO:0000313" key="3">
    <source>
        <dbReference type="EMBL" id="JAG04858.1"/>
    </source>
</evidence>
<dbReference type="InterPro" id="IPR036436">
    <property type="entry name" value="Disintegrin_dom_sf"/>
</dbReference>
<evidence type="ECO:0000259" key="2">
    <source>
        <dbReference type="PROSITE" id="PS50214"/>
    </source>
</evidence>
<evidence type="ECO:0000256" key="1">
    <source>
        <dbReference type="PROSITE-ProRule" id="PRU00068"/>
    </source>
</evidence>
<sequence length="263" mass="29628">MKSNSIVEVAAHHPQMPFFSNVHRSQMCSYIDAVLHRKQTLYNQTQYIPKYFERCLAPFNDFCGNGFTNFINNEECDPLPLSRNSHCCSNCVMVPGAICATESECCQNCKISDTSYMCTPNYYNTYSEKAVRVVGYCGPKGFCVDALCSQYGNMEYCGRDKENPCLQNCRTNDSECGRIEGYLDSALRQIPYIYPDGTPCGPNSFCQATNDTYSECIDMAEGSKWYESQIYNWSTIAVGSCSNQCGVGTVELQAFCYYEDPIQ</sequence>
<protein>
    <submittedName>
        <fullName evidence="3">Disintegrin and metalloproteinase domain-containing protein 15</fullName>
    </submittedName>
</protein>
<reference evidence="7" key="3">
    <citation type="journal article" date="2016" name="Gigascience">
        <title>De novo construction of an expanded transcriptome assembly for the western tarnished plant bug, Lygus hesperus.</title>
        <authorList>
            <person name="Tassone E.E."/>
            <person name="Geib S.M."/>
            <person name="Hall B."/>
            <person name="Fabrick J.A."/>
            <person name="Brent C.S."/>
            <person name="Hull J.J."/>
        </authorList>
    </citation>
    <scope>NUCLEOTIDE SEQUENCE</scope>
</reference>
<evidence type="ECO:0000313" key="7">
    <source>
        <dbReference type="EMBL" id="JAQ08125.1"/>
    </source>
</evidence>
<dbReference type="EMBL" id="GBHO01004860">
    <property type="protein sequence ID" value="JAG38744.1"/>
    <property type="molecule type" value="Transcribed_RNA"/>
</dbReference>
<dbReference type="Gene3D" id="4.10.70.10">
    <property type="entry name" value="Disintegrin domain"/>
    <property type="match status" value="1"/>
</dbReference>